<evidence type="ECO:0000313" key="2">
    <source>
        <dbReference type="EMBL" id="AWX69363.1"/>
    </source>
</evidence>
<dbReference type="KEGG" id="mane:DP065_01155"/>
<feature type="signal peptide" evidence="1">
    <location>
        <begin position="1"/>
        <end position="19"/>
    </location>
</feature>
<evidence type="ECO:0000313" key="3">
    <source>
        <dbReference type="Proteomes" id="UP000250218"/>
    </source>
</evidence>
<dbReference type="AlphaFoldDB" id="A0A2Z4NCR5"/>
<reference evidence="3" key="1">
    <citation type="submission" date="2018-06" db="EMBL/GenBank/DDBJ databases">
        <title>Complete genome sequences of Mycoplasma anatis, M. anseris and M. cloacale type strains.</title>
        <authorList>
            <person name="Grozner D."/>
            <person name="Forro B."/>
            <person name="Sulyok K.M."/>
            <person name="Marton S."/>
            <person name="Kreizinger Z."/>
            <person name="Banyai K."/>
            <person name="Gyuranecz M."/>
        </authorList>
    </citation>
    <scope>NUCLEOTIDE SEQUENCE [LARGE SCALE GENOMIC DNA]</scope>
    <source>
        <strain evidence="3">ATCC 49234</strain>
    </source>
</reference>
<organism evidence="2 3">
    <name type="scientific">[Mycoplasma] anseris</name>
    <dbReference type="NCBI Taxonomy" id="92400"/>
    <lineage>
        <taxon>Bacteria</taxon>
        <taxon>Bacillati</taxon>
        <taxon>Mycoplasmatota</taxon>
        <taxon>Mycoplasmoidales</taxon>
        <taxon>Metamycoplasmataceae</taxon>
        <taxon>Metamycoplasma</taxon>
    </lineage>
</organism>
<feature type="chain" id="PRO_5016239942" evidence="1">
    <location>
        <begin position="20"/>
        <end position="260"/>
    </location>
</feature>
<evidence type="ECO:0000256" key="1">
    <source>
        <dbReference type="SAM" id="SignalP"/>
    </source>
</evidence>
<dbReference type="RefSeq" id="WP_033178889.1">
    <property type="nucleotide sequence ID" value="NZ_CP030140.1"/>
</dbReference>
<keyword evidence="1" id="KW-0732">Signal</keyword>
<keyword evidence="3" id="KW-1185">Reference proteome</keyword>
<dbReference type="Proteomes" id="UP000250218">
    <property type="component" value="Chromosome"/>
</dbReference>
<proteinExistence type="predicted"/>
<gene>
    <name evidence="2" type="ORF">DP065_01155</name>
</gene>
<dbReference type="InterPro" id="IPR026906">
    <property type="entry name" value="LRR_5"/>
</dbReference>
<dbReference type="PROSITE" id="PS51257">
    <property type="entry name" value="PROKAR_LIPOPROTEIN"/>
    <property type="match status" value="1"/>
</dbReference>
<protein>
    <submittedName>
        <fullName evidence="2">Leucine-rich repeat domain-containing protein</fullName>
    </submittedName>
</protein>
<dbReference type="EMBL" id="CP030140">
    <property type="protein sequence ID" value="AWX69363.1"/>
    <property type="molecule type" value="Genomic_DNA"/>
</dbReference>
<sequence length="260" mass="28691">MKKSRFILFTALATISPLAIGTLSLSCSCSGEKANAFAAQYWQEGTKYYNKDTKTLDLSKENIESIPDGAFARRTLLLFKTAKDTKTLDLDKNPIDNLILPANIKSIGKGAFEYLNLKTVSIKPNHENNIEIHERAFLGNQLTTIDLPKNVSYIGDQAFADNKLTEIALPSKITKLTKGMLAGNELTNIDLTNIVVIERSALEKNNISALNLPSTLVSAAFDFVNNNPSKVSLTILNEELKKVFAKELETNPEAYNYTIA</sequence>
<dbReference type="InterPro" id="IPR032675">
    <property type="entry name" value="LRR_dom_sf"/>
</dbReference>
<dbReference type="Gene3D" id="3.80.10.10">
    <property type="entry name" value="Ribonuclease Inhibitor"/>
    <property type="match status" value="1"/>
</dbReference>
<dbReference type="Pfam" id="PF13306">
    <property type="entry name" value="LRR_5"/>
    <property type="match status" value="1"/>
</dbReference>
<dbReference type="SUPFAM" id="SSF52058">
    <property type="entry name" value="L domain-like"/>
    <property type="match status" value="1"/>
</dbReference>
<name>A0A2Z4NCR5_9BACT</name>
<accession>A0A2Z4NCR5</accession>